<feature type="compositionally biased region" description="Basic and acidic residues" evidence="1">
    <location>
        <begin position="521"/>
        <end position="542"/>
    </location>
</feature>
<feature type="compositionally biased region" description="Polar residues" evidence="1">
    <location>
        <begin position="78"/>
        <end position="99"/>
    </location>
</feature>
<feature type="compositionally biased region" description="Basic and acidic residues" evidence="1">
    <location>
        <begin position="67"/>
        <end position="76"/>
    </location>
</feature>
<feature type="compositionally biased region" description="Low complexity" evidence="1">
    <location>
        <begin position="291"/>
        <end position="304"/>
    </location>
</feature>
<name>A0A077X3V6_9FUNG</name>
<feature type="compositionally biased region" description="Polar residues" evidence="1">
    <location>
        <begin position="14"/>
        <end position="30"/>
    </location>
</feature>
<proteinExistence type="predicted"/>
<feature type="compositionally biased region" description="Polar residues" evidence="1">
    <location>
        <begin position="329"/>
        <end position="346"/>
    </location>
</feature>
<organism evidence="2">
    <name type="scientific">Lichtheimia ramosa</name>
    <dbReference type="NCBI Taxonomy" id="688394"/>
    <lineage>
        <taxon>Eukaryota</taxon>
        <taxon>Fungi</taxon>
        <taxon>Fungi incertae sedis</taxon>
        <taxon>Mucoromycota</taxon>
        <taxon>Mucoromycotina</taxon>
        <taxon>Mucoromycetes</taxon>
        <taxon>Mucorales</taxon>
        <taxon>Lichtheimiaceae</taxon>
        <taxon>Lichtheimia</taxon>
    </lineage>
</organism>
<feature type="compositionally biased region" description="Polar residues" evidence="1">
    <location>
        <begin position="460"/>
        <end position="470"/>
    </location>
</feature>
<feature type="compositionally biased region" description="Low complexity" evidence="1">
    <location>
        <begin position="139"/>
        <end position="148"/>
    </location>
</feature>
<dbReference type="OrthoDB" id="2289877at2759"/>
<feature type="compositionally biased region" description="Basic and acidic residues" evidence="1">
    <location>
        <begin position="38"/>
        <end position="52"/>
    </location>
</feature>
<dbReference type="EMBL" id="LK023386">
    <property type="protein sequence ID" value="CDS14295.1"/>
    <property type="molecule type" value="Genomic_DNA"/>
</dbReference>
<feature type="compositionally biased region" description="Low complexity" evidence="1">
    <location>
        <begin position="347"/>
        <end position="358"/>
    </location>
</feature>
<evidence type="ECO:0000256" key="1">
    <source>
        <dbReference type="SAM" id="MobiDB-lite"/>
    </source>
</evidence>
<feature type="region of interest" description="Disordered" evidence="1">
    <location>
        <begin position="137"/>
        <end position="219"/>
    </location>
</feature>
<feature type="region of interest" description="Disordered" evidence="1">
    <location>
        <begin position="1"/>
        <end position="115"/>
    </location>
</feature>
<feature type="region of interest" description="Disordered" evidence="1">
    <location>
        <begin position="437"/>
        <end position="471"/>
    </location>
</feature>
<feature type="compositionally biased region" description="Polar residues" evidence="1">
    <location>
        <begin position="373"/>
        <end position="396"/>
    </location>
</feature>
<evidence type="ECO:0000313" key="2">
    <source>
        <dbReference type="EMBL" id="CDS14295.1"/>
    </source>
</evidence>
<feature type="compositionally biased region" description="Basic and acidic residues" evidence="1">
    <location>
        <begin position="312"/>
        <end position="322"/>
    </location>
</feature>
<feature type="compositionally biased region" description="Low complexity" evidence="1">
    <location>
        <begin position="186"/>
        <end position="198"/>
    </location>
</feature>
<protein>
    <submittedName>
        <fullName evidence="2">Uncharacterized protein</fullName>
    </submittedName>
</protein>
<feature type="compositionally biased region" description="Basic and acidic residues" evidence="1">
    <location>
        <begin position="551"/>
        <end position="571"/>
    </location>
</feature>
<dbReference type="AlphaFoldDB" id="A0A077X3V6"/>
<gene>
    <name evidence="2" type="ORF">LRAMOSA06465</name>
</gene>
<accession>A0A077X3V6</accession>
<sequence>MFSPLRRPGDYQNHAVNSPATPRGSSSPLNALSPIADAVRHATKEGTRDWHRMLGSLPEWTQPYSSERQERQRSQRSDTNMTRGQDSFTDAAESSTSLTPDLERHSIASASNRRYRPPVQYRESLFGSPQRSVISVAASTPSLDRSSLLPPPSLTPSFTRSASMVDDVTSQHSRTFDDDEHVSMAYRSPSRSISSRSKSSYKRHVMDPKRRASSSFESVKRYTETLSRGRLEDEIHRLDQLQRRLDTIQQVSSELATVTRDAANEIKSYKRSSPSLESSPKQRRILHDDSISTTPRRWSSRRSINQQSTMATEERPSQREECEPFVLTSPVSSPLQSTHMTPTTRESSSSLSRPSYASVAARRTPLVRKTPESKSSPIRMSTNATTRSRDNANTPNQLYRNVLSDITKAKLRPTATYRRASGTNIRNPFWEEIQAARAQQKEPNTTPMRDTTPAKRVSRAPSSSYTSRTPVSYPKWQQDEYVEDEYWPRPRRITEKLMSLAQEDKEEREAAMMTPGSLGDELEHAMRKSELEERQREREKAESMAFTLDPLDDKRSEEDKQERNGIQRIDGDEWMFDGRQYMVNEKKT</sequence>
<reference evidence="2" key="1">
    <citation type="journal article" date="2014" name="Genome Announc.">
        <title>De novo whole-genome sequence and genome annotation of Lichtheimia ramosa.</title>
        <authorList>
            <person name="Linde J."/>
            <person name="Schwartze V."/>
            <person name="Binder U."/>
            <person name="Lass-Florl C."/>
            <person name="Voigt K."/>
            <person name="Horn F."/>
        </authorList>
    </citation>
    <scope>NUCLEOTIDE SEQUENCE</scope>
    <source>
        <strain evidence="2">JMRC FSU:6197</strain>
    </source>
</reference>
<feature type="region of interest" description="Disordered" evidence="1">
    <location>
        <begin position="266"/>
        <end position="396"/>
    </location>
</feature>
<feature type="region of interest" description="Disordered" evidence="1">
    <location>
        <begin position="504"/>
        <end position="571"/>
    </location>
</feature>